<dbReference type="GO" id="GO:0005634">
    <property type="term" value="C:nucleus"/>
    <property type="evidence" value="ECO:0007669"/>
    <property type="project" value="UniProtKB-SubCell"/>
</dbReference>
<proteinExistence type="predicted"/>
<dbReference type="InterPro" id="IPR039218">
    <property type="entry name" value="REM_fam"/>
</dbReference>
<dbReference type="CDD" id="cd10017">
    <property type="entry name" value="B3_DNA"/>
    <property type="match status" value="2"/>
</dbReference>
<evidence type="ECO:0000256" key="3">
    <source>
        <dbReference type="ARBA" id="ARBA00023125"/>
    </source>
</evidence>
<dbReference type="SUPFAM" id="SSF101936">
    <property type="entry name" value="DNA-binding pseudobarrel domain"/>
    <property type="match status" value="2"/>
</dbReference>
<protein>
    <recommendedName>
        <fullName evidence="6">TF-B3 domain-containing protein</fullName>
    </recommendedName>
</protein>
<comment type="subcellular location">
    <subcellularLocation>
        <location evidence="1">Nucleus</location>
    </subcellularLocation>
</comment>
<keyword evidence="3" id="KW-0238">DNA-binding</keyword>
<gene>
    <name evidence="7" type="ORF">Scep_021249</name>
</gene>
<keyword evidence="8" id="KW-1185">Reference proteome</keyword>
<evidence type="ECO:0000256" key="1">
    <source>
        <dbReference type="ARBA" id="ARBA00004123"/>
    </source>
</evidence>
<name>A0AAP0F5R1_9MAGN</name>
<dbReference type="GO" id="GO:0003677">
    <property type="term" value="F:DNA binding"/>
    <property type="evidence" value="ECO:0007669"/>
    <property type="project" value="UniProtKB-KW"/>
</dbReference>
<sequence length="272" mass="31440">MSNRKGTHEGCDKINDQFFKIILEPKDAKLGIPPVFAQKLSAMHDLNQGVLHNRRTNETWMVNIERKKNKMSFTKGWLEFVAHYRLMEGDFVTFEHIGEMQFNVRIFGNTACEKPLQPPLKEEVPLLPYPTSANSHQLAKRGRGKQCYTNSLPYFSKRMTESYFKSFPRIQIPIDFAEQYGLFELPRKAVLKDELGNRHIVNVSCSSEETQKRIRLGCGMTTFFNTNNVKVGDDCIFELDLNAKQHNQLIFNVAILKHRNGSNIYKHWGIGL</sequence>
<dbReference type="PANTHER" id="PTHR31674:SF25">
    <property type="entry name" value="B3 DOMAIN-CONTAINING TRANSCRIPTION FACTOR VRN1-LIKE"/>
    <property type="match status" value="1"/>
</dbReference>
<evidence type="ECO:0000313" key="8">
    <source>
        <dbReference type="Proteomes" id="UP001419268"/>
    </source>
</evidence>
<accession>A0AAP0F5R1</accession>
<dbReference type="AlphaFoldDB" id="A0AAP0F5R1"/>
<evidence type="ECO:0000313" key="7">
    <source>
        <dbReference type="EMBL" id="KAK9104405.1"/>
    </source>
</evidence>
<evidence type="ECO:0000256" key="4">
    <source>
        <dbReference type="ARBA" id="ARBA00023163"/>
    </source>
</evidence>
<evidence type="ECO:0000256" key="5">
    <source>
        <dbReference type="ARBA" id="ARBA00023242"/>
    </source>
</evidence>
<feature type="domain" description="TF-B3" evidence="6">
    <location>
        <begin position="155"/>
        <end position="259"/>
    </location>
</feature>
<evidence type="ECO:0000259" key="6">
    <source>
        <dbReference type="PROSITE" id="PS50863"/>
    </source>
</evidence>
<comment type="caution">
    <text evidence="7">The sequence shown here is derived from an EMBL/GenBank/DDBJ whole genome shotgun (WGS) entry which is preliminary data.</text>
</comment>
<dbReference type="SMART" id="SM01019">
    <property type="entry name" value="B3"/>
    <property type="match status" value="2"/>
</dbReference>
<organism evidence="7 8">
    <name type="scientific">Stephania cephalantha</name>
    <dbReference type="NCBI Taxonomy" id="152367"/>
    <lineage>
        <taxon>Eukaryota</taxon>
        <taxon>Viridiplantae</taxon>
        <taxon>Streptophyta</taxon>
        <taxon>Embryophyta</taxon>
        <taxon>Tracheophyta</taxon>
        <taxon>Spermatophyta</taxon>
        <taxon>Magnoliopsida</taxon>
        <taxon>Ranunculales</taxon>
        <taxon>Menispermaceae</taxon>
        <taxon>Menispermoideae</taxon>
        <taxon>Cissampelideae</taxon>
        <taxon>Stephania</taxon>
    </lineage>
</organism>
<keyword evidence="4" id="KW-0804">Transcription</keyword>
<dbReference type="PROSITE" id="PS50863">
    <property type="entry name" value="B3"/>
    <property type="match status" value="2"/>
</dbReference>
<reference evidence="7 8" key="1">
    <citation type="submission" date="2024-01" db="EMBL/GenBank/DDBJ databases">
        <title>Genome assemblies of Stephania.</title>
        <authorList>
            <person name="Yang L."/>
        </authorList>
    </citation>
    <scope>NUCLEOTIDE SEQUENCE [LARGE SCALE GENOMIC DNA]</scope>
    <source>
        <strain evidence="7">JXDWG</strain>
        <tissue evidence="7">Leaf</tissue>
    </source>
</reference>
<keyword evidence="5" id="KW-0539">Nucleus</keyword>
<dbReference type="Gene3D" id="2.40.330.10">
    <property type="entry name" value="DNA-binding pseudobarrel domain"/>
    <property type="match status" value="2"/>
</dbReference>
<dbReference type="Proteomes" id="UP001419268">
    <property type="component" value="Unassembled WGS sequence"/>
</dbReference>
<dbReference type="EMBL" id="JBBNAG010000009">
    <property type="protein sequence ID" value="KAK9104405.1"/>
    <property type="molecule type" value="Genomic_DNA"/>
</dbReference>
<keyword evidence="2" id="KW-0805">Transcription regulation</keyword>
<feature type="domain" description="TF-B3" evidence="6">
    <location>
        <begin position="15"/>
        <end position="110"/>
    </location>
</feature>
<dbReference type="InterPro" id="IPR015300">
    <property type="entry name" value="DNA-bd_pseudobarrel_sf"/>
</dbReference>
<dbReference type="Pfam" id="PF02362">
    <property type="entry name" value="B3"/>
    <property type="match status" value="2"/>
</dbReference>
<dbReference type="PANTHER" id="PTHR31674">
    <property type="entry name" value="B3 DOMAIN-CONTAINING PROTEIN REM-LIKE 3-RELATED"/>
    <property type="match status" value="1"/>
</dbReference>
<dbReference type="InterPro" id="IPR003340">
    <property type="entry name" value="B3_DNA-bd"/>
</dbReference>
<evidence type="ECO:0000256" key="2">
    <source>
        <dbReference type="ARBA" id="ARBA00023015"/>
    </source>
</evidence>